<accession>A0A942UQR1</accession>
<proteinExistence type="predicted"/>
<name>A0A942UQR1_9BACI</name>
<gene>
    <name evidence="1" type="ORF">KHA91_13920</name>
</gene>
<dbReference type="RefSeq" id="WP_213098823.1">
    <property type="nucleotide sequence ID" value="NZ_JAGYPN010000002.1"/>
</dbReference>
<comment type="caution">
    <text evidence="1">The sequence shown here is derived from an EMBL/GenBank/DDBJ whole genome shotgun (WGS) entry which is preliminary data.</text>
</comment>
<organism evidence="1 2">
    <name type="scientific">Lederbergia citrea</name>
    <dbReference type="NCBI Taxonomy" id="2833581"/>
    <lineage>
        <taxon>Bacteria</taxon>
        <taxon>Bacillati</taxon>
        <taxon>Bacillota</taxon>
        <taxon>Bacilli</taxon>
        <taxon>Bacillales</taxon>
        <taxon>Bacillaceae</taxon>
        <taxon>Lederbergia</taxon>
    </lineage>
</organism>
<keyword evidence="2" id="KW-1185">Reference proteome</keyword>
<sequence>MEAATLLFKQYMNRVHCMEILEPELIWEAITLYHEELDRELFPIGNLENLTNPLLFLTTSYVDKLEQEWIFGIAADPDNSNNWYTAVCLKNGGIIDSSIPLKI</sequence>
<protein>
    <submittedName>
        <fullName evidence="1">Uncharacterized protein</fullName>
    </submittedName>
</protein>
<reference evidence="1 2" key="1">
    <citation type="submission" date="2021-05" db="EMBL/GenBank/DDBJ databases">
        <title>Novel Bacillus species.</title>
        <authorList>
            <person name="Liu G."/>
        </authorList>
    </citation>
    <scope>NUCLEOTIDE SEQUENCE [LARGE SCALE GENOMIC DNA]</scope>
    <source>
        <strain evidence="1 2">FJAT-49682</strain>
    </source>
</reference>
<dbReference type="EMBL" id="JAGYPN010000002">
    <property type="protein sequence ID" value="MBS4223847.1"/>
    <property type="molecule type" value="Genomic_DNA"/>
</dbReference>
<dbReference type="Proteomes" id="UP000676456">
    <property type="component" value="Unassembled WGS sequence"/>
</dbReference>
<dbReference type="AlphaFoldDB" id="A0A942UQR1"/>
<evidence type="ECO:0000313" key="1">
    <source>
        <dbReference type="EMBL" id="MBS4223847.1"/>
    </source>
</evidence>
<evidence type="ECO:0000313" key="2">
    <source>
        <dbReference type="Proteomes" id="UP000676456"/>
    </source>
</evidence>